<dbReference type="FunFam" id="1.25.40.10:FF:001236">
    <property type="entry name" value="Pentatricopeptide repeat-containing protein At3g28660"/>
    <property type="match status" value="1"/>
</dbReference>
<sequence length="361" mass="38989">MLSPASPLPPPDHLSFPFALSAAAAVSPSPGTQLHALLVKNGLFPSDHYVATALLQLHAARPDDARRVFDELPRREAIHYDLVIGAYARAGMAAEGLGGFRAIMYAKCGCLEQAVRVFDGMPERNDYVWGTMVGAFAVHGRAEEAVSCLDRMAREDGVRPDGVAVLGALSACAHAGKVDDGLRLLREMSRRYGVAPGHEHYACTVDMLCRVDRLEDAVALIETMPMAPLASVWGCGAGGGGRRRARQARRRPRRGRLAEVAAAELGKLGAGPDEGVYVQLSNIYLDANRKDDARRVRKLIGSRGIRKVPAYSEVEVDGVVSSFVADDQAHPQRVEIWEVLRLLADQMGGELDEGETMAELS</sequence>
<dbReference type="GO" id="GO:0009451">
    <property type="term" value="P:RNA modification"/>
    <property type="evidence" value="ECO:0007669"/>
    <property type="project" value="InterPro"/>
</dbReference>
<dbReference type="Pfam" id="PF20431">
    <property type="entry name" value="E_motif"/>
    <property type="match status" value="1"/>
</dbReference>
<keyword evidence="1" id="KW-0677">Repeat</keyword>
<dbReference type="HOGENOM" id="CLU_002706_0_0_1"/>
<dbReference type="InterPro" id="IPR046848">
    <property type="entry name" value="E_motif"/>
</dbReference>
<name>A0A0E0P0Y2_ORYRU</name>
<dbReference type="PANTHER" id="PTHR47926">
    <property type="entry name" value="PENTATRICOPEPTIDE REPEAT-CONTAINING PROTEIN"/>
    <property type="match status" value="1"/>
</dbReference>
<reference evidence="4" key="2">
    <citation type="submission" date="2015-06" db="UniProtKB">
        <authorList>
            <consortium name="EnsemblPlants"/>
        </authorList>
    </citation>
    <scope>IDENTIFICATION</scope>
</reference>
<dbReference type="Proteomes" id="UP000008022">
    <property type="component" value="Unassembled WGS sequence"/>
</dbReference>
<dbReference type="InterPro" id="IPR002885">
    <property type="entry name" value="PPR_rpt"/>
</dbReference>
<dbReference type="EnsemblPlants" id="ORUFI03G34640.1">
    <property type="protein sequence ID" value="ORUFI03G34640.1"/>
    <property type="gene ID" value="ORUFI03G34640"/>
</dbReference>
<dbReference type="eggNOG" id="KOG4197">
    <property type="taxonomic scope" value="Eukaryota"/>
</dbReference>
<evidence type="ECO:0000256" key="3">
    <source>
        <dbReference type="PROSITE-ProRule" id="PRU00708"/>
    </source>
</evidence>
<dbReference type="InterPro" id="IPR046960">
    <property type="entry name" value="PPR_At4g14850-like_plant"/>
</dbReference>
<organism evidence="4 5">
    <name type="scientific">Oryza rufipogon</name>
    <name type="common">Brownbeard rice</name>
    <name type="synonym">Asian wild rice</name>
    <dbReference type="NCBI Taxonomy" id="4529"/>
    <lineage>
        <taxon>Eukaryota</taxon>
        <taxon>Viridiplantae</taxon>
        <taxon>Streptophyta</taxon>
        <taxon>Embryophyta</taxon>
        <taxon>Tracheophyta</taxon>
        <taxon>Spermatophyta</taxon>
        <taxon>Magnoliopsida</taxon>
        <taxon>Liliopsida</taxon>
        <taxon>Poales</taxon>
        <taxon>Poaceae</taxon>
        <taxon>BOP clade</taxon>
        <taxon>Oryzoideae</taxon>
        <taxon>Oryzeae</taxon>
        <taxon>Oryzinae</taxon>
        <taxon>Oryza</taxon>
    </lineage>
</organism>
<accession>A0A0E0P0Y2</accession>
<evidence type="ECO:0000313" key="5">
    <source>
        <dbReference type="Proteomes" id="UP000008022"/>
    </source>
</evidence>
<dbReference type="PROSITE" id="PS51375">
    <property type="entry name" value="PPR"/>
    <property type="match status" value="1"/>
</dbReference>
<dbReference type="Gramene" id="ORUFI03G34640.1">
    <property type="protein sequence ID" value="ORUFI03G34640.1"/>
    <property type="gene ID" value="ORUFI03G34640"/>
</dbReference>
<feature type="repeat" description="PPR" evidence="3">
    <location>
        <begin position="125"/>
        <end position="160"/>
    </location>
</feature>
<keyword evidence="5" id="KW-1185">Reference proteome</keyword>
<dbReference type="AlphaFoldDB" id="A0A0E0P0Y2"/>
<reference evidence="5" key="1">
    <citation type="submission" date="2013-06" db="EMBL/GenBank/DDBJ databases">
        <authorList>
            <person name="Zhao Q."/>
        </authorList>
    </citation>
    <scope>NUCLEOTIDE SEQUENCE</scope>
    <source>
        <strain evidence="5">cv. W1943</strain>
    </source>
</reference>
<evidence type="ECO:0000256" key="2">
    <source>
        <dbReference type="ARBA" id="ARBA00022946"/>
    </source>
</evidence>
<dbReference type="PANTHER" id="PTHR47926:SF437">
    <property type="entry name" value="PENTACOTRIPEPTIDE-REPEAT REGION OF PRORP DOMAIN-CONTAINING PROTEIN"/>
    <property type="match status" value="1"/>
</dbReference>
<dbReference type="Pfam" id="PF01535">
    <property type="entry name" value="PPR"/>
    <property type="match status" value="3"/>
</dbReference>
<dbReference type="OMA" id="GHEHFSC"/>
<dbReference type="NCBIfam" id="TIGR00756">
    <property type="entry name" value="PPR"/>
    <property type="match status" value="2"/>
</dbReference>
<dbReference type="GO" id="GO:0003723">
    <property type="term" value="F:RNA binding"/>
    <property type="evidence" value="ECO:0007669"/>
    <property type="project" value="InterPro"/>
</dbReference>
<keyword evidence="2" id="KW-0809">Transit peptide</keyword>
<evidence type="ECO:0000256" key="1">
    <source>
        <dbReference type="ARBA" id="ARBA00022737"/>
    </source>
</evidence>
<dbReference type="Gene3D" id="1.25.40.10">
    <property type="entry name" value="Tetratricopeptide repeat domain"/>
    <property type="match status" value="2"/>
</dbReference>
<dbReference type="InterPro" id="IPR011990">
    <property type="entry name" value="TPR-like_helical_dom_sf"/>
</dbReference>
<proteinExistence type="predicted"/>
<dbReference type="STRING" id="4529.A0A0E0P0Y2"/>
<evidence type="ECO:0000313" key="4">
    <source>
        <dbReference type="EnsemblPlants" id="ORUFI03G34640.1"/>
    </source>
</evidence>
<protein>
    <submittedName>
        <fullName evidence="4">Uncharacterized protein</fullName>
    </submittedName>
</protein>